<sequence length="301" mass="32173">MNPTPEIRGSKIILFLLCYALTTPRFAQAQCTASGPNSPGTATSTSFAGSDYSFNNPSNISVDDNSRSTASSIISLLSGQTEYLQATNFGFSIPVGSTICGIEVNVVKSATNVVLNLTSVTDYNVRIIKNGTVSGTNLADGSTLWPSSDTYTSYGNDNELWGTTWSQADINSSDFGISFSAEINGLVGLLPSARIDYISMTVYYLDPSVLSGSGEARNSTVRTSKATDNTLIKCYPNPFTTAIQVAGVLPGERVAITNIFGQRLYLSPPAINNTMRIDVNDLQPGMYVISTGNKKMKILKK</sequence>
<dbReference type="AlphaFoldDB" id="A0A4S8HZL8"/>
<name>A0A4S8HZL8_9BACT</name>
<proteinExistence type="predicted"/>
<dbReference type="NCBIfam" id="TIGR04183">
    <property type="entry name" value="Por_Secre_tail"/>
    <property type="match status" value="1"/>
</dbReference>
<organism evidence="3 4">
    <name type="scientific">Niastella caeni</name>
    <dbReference type="NCBI Taxonomy" id="2569763"/>
    <lineage>
        <taxon>Bacteria</taxon>
        <taxon>Pseudomonadati</taxon>
        <taxon>Bacteroidota</taxon>
        <taxon>Chitinophagia</taxon>
        <taxon>Chitinophagales</taxon>
        <taxon>Chitinophagaceae</taxon>
        <taxon>Niastella</taxon>
    </lineage>
</organism>
<dbReference type="Proteomes" id="UP000306918">
    <property type="component" value="Unassembled WGS sequence"/>
</dbReference>
<evidence type="ECO:0000313" key="4">
    <source>
        <dbReference type="Proteomes" id="UP000306918"/>
    </source>
</evidence>
<protein>
    <submittedName>
        <fullName evidence="3">T9SS type A sorting domain-containing protein</fullName>
    </submittedName>
</protein>
<keyword evidence="4" id="KW-1185">Reference proteome</keyword>
<comment type="caution">
    <text evidence="3">The sequence shown here is derived from an EMBL/GenBank/DDBJ whole genome shotgun (WGS) entry which is preliminary data.</text>
</comment>
<feature type="domain" description="Secretion system C-terminal sorting" evidence="2">
    <location>
        <begin position="235"/>
        <end position="301"/>
    </location>
</feature>
<reference evidence="3 4" key="1">
    <citation type="submission" date="2019-04" db="EMBL/GenBank/DDBJ databases">
        <title>Niastella caeni sp. nov., isolated from activated sludge.</title>
        <authorList>
            <person name="Sheng M."/>
        </authorList>
    </citation>
    <scope>NUCLEOTIDE SEQUENCE [LARGE SCALE GENOMIC DNA]</scope>
    <source>
        <strain evidence="3 4">HX-2-15</strain>
    </source>
</reference>
<dbReference type="OrthoDB" id="643861at2"/>
<evidence type="ECO:0000256" key="1">
    <source>
        <dbReference type="SAM" id="SignalP"/>
    </source>
</evidence>
<gene>
    <name evidence="3" type="ORF">FAM09_04095</name>
</gene>
<feature type="chain" id="PRO_5020667491" evidence="1">
    <location>
        <begin position="30"/>
        <end position="301"/>
    </location>
</feature>
<feature type="signal peptide" evidence="1">
    <location>
        <begin position="1"/>
        <end position="29"/>
    </location>
</feature>
<dbReference type="EMBL" id="STFF01000001">
    <property type="protein sequence ID" value="THU41298.1"/>
    <property type="molecule type" value="Genomic_DNA"/>
</dbReference>
<dbReference type="RefSeq" id="WP_136575788.1">
    <property type="nucleotide sequence ID" value="NZ_STFF01000001.1"/>
</dbReference>
<evidence type="ECO:0000259" key="2">
    <source>
        <dbReference type="Pfam" id="PF18962"/>
    </source>
</evidence>
<keyword evidence="1" id="KW-0732">Signal</keyword>
<dbReference type="Pfam" id="PF18962">
    <property type="entry name" value="Por_Secre_tail"/>
    <property type="match status" value="1"/>
</dbReference>
<dbReference type="InterPro" id="IPR026444">
    <property type="entry name" value="Secre_tail"/>
</dbReference>
<evidence type="ECO:0000313" key="3">
    <source>
        <dbReference type="EMBL" id="THU41298.1"/>
    </source>
</evidence>
<accession>A0A4S8HZL8</accession>